<dbReference type="EMBL" id="FQVQ01000016">
    <property type="protein sequence ID" value="SHF71135.1"/>
    <property type="molecule type" value="Genomic_DNA"/>
</dbReference>
<dbReference type="GO" id="GO:0009055">
    <property type="term" value="F:electron transfer activity"/>
    <property type="evidence" value="ECO:0007669"/>
    <property type="project" value="InterPro"/>
</dbReference>
<evidence type="ECO:0000313" key="2">
    <source>
        <dbReference type="EMBL" id="SHF71135.1"/>
    </source>
</evidence>
<name>A0A1M5DW10_9FLAO</name>
<evidence type="ECO:0000256" key="1">
    <source>
        <dbReference type="SAM" id="SignalP"/>
    </source>
</evidence>
<sequence length="99" mass="10873">MKTKIGLSALAVVLLYACSSTPKPTVAPEATVVKKELTPELAEGKNLYEGSCGKCHQLYKSSSYNAEEWKPIVARMQKKARLSDEQGMKIYNYLTSGAE</sequence>
<dbReference type="RefSeq" id="WP_073364900.1">
    <property type="nucleotide sequence ID" value="NZ_FQVQ01000016.1"/>
</dbReference>
<dbReference type="PROSITE" id="PS51257">
    <property type="entry name" value="PROKAR_LIPOPROTEIN"/>
    <property type="match status" value="1"/>
</dbReference>
<organism evidence="2 3">
    <name type="scientific">Flavobacterium fontis</name>
    <dbReference type="NCBI Taxonomy" id="1124188"/>
    <lineage>
        <taxon>Bacteria</taxon>
        <taxon>Pseudomonadati</taxon>
        <taxon>Bacteroidota</taxon>
        <taxon>Flavobacteriia</taxon>
        <taxon>Flavobacteriales</taxon>
        <taxon>Flavobacteriaceae</taxon>
        <taxon>Flavobacterium</taxon>
    </lineage>
</organism>
<dbReference type="AlphaFoldDB" id="A0A1M5DW10"/>
<keyword evidence="1" id="KW-0732">Signal</keyword>
<reference evidence="2 3" key="1">
    <citation type="submission" date="2016-11" db="EMBL/GenBank/DDBJ databases">
        <authorList>
            <person name="Jaros S."/>
            <person name="Januszkiewicz K."/>
            <person name="Wedrychowicz H."/>
        </authorList>
    </citation>
    <scope>NUCLEOTIDE SEQUENCE [LARGE SCALE GENOMIC DNA]</scope>
    <source>
        <strain evidence="2 3">DSM 25660</strain>
    </source>
</reference>
<keyword evidence="3" id="KW-1185">Reference proteome</keyword>
<dbReference type="SUPFAM" id="SSF46626">
    <property type="entry name" value="Cytochrome c"/>
    <property type="match status" value="1"/>
</dbReference>
<feature type="signal peptide" evidence="1">
    <location>
        <begin position="1"/>
        <end position="22"/>
    </location>
</feature>
<dbReference type="InterPro" id="IPR036909">
    <property type="entry name" value="Cyt_c-like_dom_sf"/>
</dbReference>
<proteinExistence type="predicted"/>
<accession>A0A1M5DW10</accession>
<dbReference type="OrthoDB" id="679921at2"/>
<feature type="chain" id="PRO_5012838567" evidence="1">
    <location>
        <begin position="23"/>
        <end position="99"/>
    </location>
</feature>
<protein>
    <submittedName>
        <fullName evidence="2">Dihaem cytochrome c</fullName>
    </submittedName>
</protein>
<dbReference type="STRING" id="1124188.SAMN05444377_11671"/>
<dbReference type="GO" id="GO:0020037">
    <property type="term" value="F:heme binding"/>
    <property type="evidence" value="ECO:0007669"/>
    <property type="project" value="InterPro"/>
</dbReference>
<dbReference type="Gene3D" id="1.10.760.10">
    <property type="entry name" value="Cytochrome c-like domain"/>
    <property type="match status" value="1"/>
</dbReference>
<gene>
    <name evidence="2" type="ORF">SAMN05444377_11671</name>
</gene>
<dbReference type="Proteomes" id="UP000184147">
    <property type="component" value="Unassembled WGS sequence"/>
</dbReference>
<evidence type="ECO:0000313" key="3">
    <source>
        <dbReference type="Proteomes" id="UP000184147"/>
    </source>
</evidence>